<accession>A0A7C3PF38</accession>
<protein>
    <submittedName>
        <fullName evidence="1">Uncharacterized protein</fullName>
    </submittedName>
</protein>
<gene>
    <name evidence="1" type="ORF">ENR64_01190</name>
</gene>
<name>A0A7C3PF38_9CYAN</name>
<evidence type="ECO:0000313" key="1">
    <source>
        <dbReference type="EMBL" id="HFM96380.1"/>
    </source>
</evidence>
<organism evidence="1">
    <name type="scientific">Oscillatoriales cyanobacterium SpSt-418</name>
    <dbReference type="NCBI Taxonomy" id="2282169"/>
    <lineage>
        <taxon>Bacteria</taxon>
        <taxon>Bacillati</taxon>
        <taxon>Cyanobacteriota</taxon>
        <taxon>Cyanophyceae</taxon>
        <taxon>Oscillatoriophycideae</taxon>
        <taxon>Oscillatoriales</taxon>
    </lineage>
</organism>
<reference evidence="1" key="1">
    <citation type="journal article" date="2020" name="mSystems">
        <title>Genome- and Community-Level Interaction Insights into Carbon Utilization and Element Cycling Functions of Hydrothermarchaeota in Hydrothermal Sediment.</title>
        <authorList>
            <person name="Zhou Z."/>
            <person name="Liu Y."/>
            <person name="Xu W."/>
            <person name="Pan J."/>
            <person name="Luo Z.H."/>
            <person name="Li M."/>
        </authorList>
    </citation>
    <scope>NUCLEOTIDE SEQUENCE [LARGE SCALE GENOMIC DNA]</scope>
    <source>
        <strain evidence="1">SpSt-418</strain>
    </source>
</reference>
<proteinExistence type="predicted"/>
<comment type="caution">
    <text evidence="1">The sequence shown here is derived from an EMBL/GenBank/DDBJ whole genome shotgun (WGS) entry which is preliminary data.</text>
</comment>
<sequence>MLRRSPLMIKLEKPQNEKHALSQLLAALPYSRCGILRLSVENSRILERFYALAAVTLPKIDLESVNKLKAIYFYIGKEKKSILNVQEALRRDRGGFVIQRCPVKALLRRIYRESAKTAEGEIVCFFVEAEEELEHYKTAFCRIDRPTPEIHVYLRKVDSIQLRLSSRQYLEQLTGQ</sequence>
<dbReference type="EMBL" id="DSRU01000020">
    <property type="protein sequence ID" value="HFM96380.1"/>
    <property type="molecule type" value="Genomic_DNA"/>
</dbReference>
<dbReference type="AlphaFoldDB" id="A0A7C3PF38"/>